<dbReference type="EMBL" id="JAHYIQ010000007">
    <property type="protein sequence ID" value="KAK1130826.1"/>
    <property type="molecule type" value="Genomic_DNA"/>
</dbReference>
<evidence type="ECO:0000313" key="1">
    <source>
        <dbReference type="EMBL" id="KAK1130826.1"/>
    </source>
</evidence>
<sequence>MEAELARVYPCDGEIFMRFFERRENEIFPDDQTTTDGALLTRSTVPLPEINPMLRYSLFQGPPREQYLGDIQDRLRGHGHASRSVSIRLSGNKANYVPVRQRRDQAPFAESNFMKNFLSCISLSPLRTATVSCLDLLAASDEYTQFLQKVIQVITVCYLN</sequence>
<dbReference type="AlphaFoldDB" id="A0AA40KS63"/>
<gene>
    <name evidence="1" type="ORF">K0M31_018934</name>
</gene>
<name>A0AA40KS63_9HYME</name>
<accession>A0AA40KS63</accession>
<keyword evidence="2" id="KW-1185">Reference proteome</keyword>
<reference evidence="1" key="1">
    <citation type="submission" date="2021-10" db="EMBL/GenBank/DDBJ databases">
        <title>Melipona bicolor Genome sequencing and assembly.</title>
        <authorList>
            <person name="Araujo N.S."/>
            <person name="Arias M.C."/>
        </authorList>
    </citation>
    <scope>NUCLEOTIDE SEQUENCE</scope>
    <source>
        <strain evidence="1">USP_2M_L1-L4_2017</strain>
        <tissue evidence="1">Whole body</tissue>
    </source>
</reference>
<protein>
    <submittedName>
        <fullName evidence="1">Uncharacterized protein</fullName>
    </submittedName>
</protein>
<comment type="caution">
    <text evidence="1">The sequence shown here is derived from an EMBL/GenBank/DDBJ whole genome shotgun (WGS) entry which is preliminary data.</text>
</comment>
<organism evidence="1 2">
    <name type="scientific">Melipona bicolor</name>
    <dbReference type="NCBI Taxonomy" id="60889"/>
    <lineage>
        <taxon>Eukaryota</taxon>
        <taxon>Metazoa</taxon>
        <taxon>Ecdysozoa</taxon>
        <taxon>Arthropoda</taxon>
        <taxon>Hexapoda</taxon>
        <taxon>Insecta</taxon>
        <taxon>Pterygota</taxon>
        <taxon>Neoptera</taxon>
        <taxon>Endopterygota</taxon>
        <taxon>Hymenoptera</taxon>
        <taxon>Apocrita</taxon>
        <taxon>Aculeata</taxon>
        <taxon>Apoidea</taxon>
        <taxon>Anthophila</taxon>
        <taxon>Apidae</taxon>
        <taxon>Melipona</taxon>
    </lineage>
</organism>
<evidence type="ECO:0000313" key="2">
    <source>
        <dbReference type="Proteomes" id="UP001177670"/>
    </source>
</evidence>
<proteinExistence type="predicted"/>
<dbReference type="Proteomes" id="UP001177670">
    <property type="component" value="Unassembled WGS sequence"/>
</dbReference>